<evidence type="ECO:0000313" key="2">
    <source>
        <dbReference type="EMBL" id="CAD9662057.1"/>
    </source>
</evidence>
<accession>A0A7S2R7N4</accession>
<dbReference type="AlphaFoldDB" id="A0A7S2R7N4"/>
<feature type="domain" description="Gfo/Idh/MocA-like oxidoreductase N-terminal" evidence="1">
    <location>
        <begin position="21"/>
        <end position="136"/>
    </location>
</feature>
<dbReference type="PANTHER" id="PTHR46368">
    <property type="match status" value="1"/>
</dbReference>
<dbReference type="Gene3D" id="3.30.360.10">
    <property type="entry name" value="Dihydrodipicolinate Reductase, domain 2"/>
    <property type="match status" value="1"/>
</dbReference>
<evidence type="ECO:0000259" key="1">
    <source>
        <dbReference type="Pfam" id="PF01408"/>
    </source>
</evidence>
<organism evidence="2">
    <name type="scientific">Mucochytrium quahogii</name>
    <dbReference type="NCBI Taxonomy" id="96639"/>
    <lineage>
        <taxon>Eukaryota</taxon>
        <taxon>Sar</taxon>
        <taxon>Stramenopiles</taxon>
        <taxon>Bigyra</taxon>
        <taxon>Labyrinthulomycetes</taxon>
        <taxon>Thraustochytrida</taxon>
        <taxon>Thraustochytriidae</taxon>
        <taxon>Mucochytrium</taxon>
    </lineage>
</organism>
<proteinExistence type="predicted"/>
<sequence length="390" mass="43808">MDFNSAVENAYAVGDPRNVVSVGVMGTARIARSHLWGIQGLEGVKVHAVASRSIEKANAFADEFGIPTRYGKYEDLLKDDKIDAVYIPLPSSLHLEWVVKAAKCNKHVLLEKPCAWNSDELLTMLETCRENKVKFMDTVFFMHHSRLKQISQQLANASLGPDGPTHVLSTFCFRGDESFFQNNIRVAAGLDKLGCLGDLAWYSIRIALFAFNWDLPETVSATYVIEKDGVPFDMNGSMLWKSKAVDGCGIPIVRSTMFHCSFVHAWQEDVLISGQDGTLAFEDFVIPRSTSHAPWFIRTNIDQTRKPSGMEWSFNQSEHNVGETKQERQLWQAFRNHVLNEDNKGAFWPGISLLTQLCVDALHQSAANHGAQTVVDPGHLWEKFTKLYNI</sequence>
<dbReference type="SUPFAM" id="SSF55347">
    <property type="entry name" value="Glyceraldehyde-3-phosphate dehydrogenase-like, C-terminal domain"/>
    <property type="match status" value="1"/>
</dbReference>
<dbReference type="SUPFAM" id="SSF51735">
    <property type="entry name" value="NAD(P)-binding Rossmann-fold domains"/>
    <property type="match status" value="1"/>
</dbReference>
<dbReference type="EMBL" id="HBHK01000329">
    <property type="protein sequence ID" value="CAD9662057.1"/>
    <property type="molecule type" value="Transcribed_RNA"/>
</dbReference>
<dbReference type="Gene3D" id="3.40.50.720">
    <property type="entry name" value="NAD(P)-binding Rossmann-like Domain"/>
    <property type="match status" value="1"/>
</dbReference>
<gene>
    <name evidence="2" type="ORF">QSP1433_LOCUS191</name>
</gene>
<dbReference type="Pfam" id="PF01408">
    <property type="entry name" value="GFO_IDH_MocA"/>
    <property type="match status" value="1"/>
</dbReference>
<reference evidence="2" key="1">
    <citation type="submission" date="2021-01" db="EMBL/GenBank/DDBJ databases">
        <authorList>
            <person name="Corre E."/>
            <person name="Pelletier E."/>
            <person name="Niang G."/>
            <person name="Scheremetjew M."/>
            <person name="Finn R."/>
            <person name="Kale V."/>
            <person name="Holt S."/>
            <person name="Cochrane G."/>
            <person name="Meng A."/>
            <person name="Brown T."/>
            <person name="Cohen L."/>
        </authorList>
    </citation>
    <scope>NUCLEOTIDE SEQUENCE</scope>
    <source>
        <strain evidence="2">NY070348D</strain>
    </source>
</reference>
<dbReference type="PANTHER" id="PTHR46368:SF4">
    <property type="entry name" value="OS10G0403700 PROTEIN"/>
    <property type="match status" value="1"/>
</dbReference>
<dbReference type="GO" id="GO:0000166">
    <property type="term" value="F:nucleotide binding"/>
    <property type="evidence" value="ECO:0007669"/>
    <property type="project" value="InterPro"/>
</dbReference>
<name>A0A7S2R7N4_9STRA</name>
<dbReference type="InterPro" id="IPR036291">
    <property type="entry name" value="NAD(P)-bd_dom_sf"/>
</dbReference>
<protein>
    <recommendedName>
        <fullName evidence="1">Gfo/Idh/MocA-like oxidoreductase N-terminal domain-containing protein</fullName>
    </recommendedName>
</protein>
<dbReference type="InterPro" id="IPR000683">
    <property type="entry name" value="Gfo/Idh/MocA-like_OxRdtase_N"/>
</dbReference>